<name>A0A8H7BZ60_9FUNG</name>
<dbReference type="EMBL" id="JABAYA010000034">
    <property type="protein sequence ID" value="KAF7728618.1"/>
    <property type="molecule type" value="Genomic_DNA"/>
</dbReference>
<dbReference type="OrthoDB" id="21539at2759"/>
<feature type="compositionally biased region" description="Basic and acidic residues" evidence="2">
    <location>
        <begin position="294"/>
        <end position="309"/>
    </location>
</feature>
<dbReference type="PROSITE" id="PS51513">
    <property type="entry name" value="FFD"/>
    <property type="match status" value="1"/>
</dbReference>
<gene>
    <name evidence="6" type="ORF">EC973_005845</name>
</gene>
<dbReference type="InterPro" id="IPR047575">
    <property type="entry name" value="Sm"/>
</dbReference>
<feature type="region of interest" description="Disordered" evidence="2">
    <location>
        <begin position="237"/>
        <end position="320"/>
    </location>
</feature>
<feature type="compositionally biased region" description="Basic and acidic residues" evidence="2">
    <location>
        <begin position="400"/>
        <end position="410"/>
    </location>
</feature>
<dbReference type="PROSITE" id="PS52002">
    <property type="entry name" value="SM"/>
    <property type="match status" value="1"/>
</dbReference>
<dbReference type="InterPro" id="IPR025762">
    <property type="entry name" value="DFDF"/>
</dbReference>
<feature type="compositionally biased region" description="Basic and acidic residues" evidence="2">
    <location>
        <begin position="174"/>
        <end position="219"/>
    </location>
</feature>
<dbReference type="PANTHER" id="PTHR13586">
    <property type="entry name" value="SCD6 PROTEIN-RELATED"/>
    <property type="match status" value="1"/>
</dbReference>
<dbReference type="Pfam" id="PF09532">
    <property type="entry name" value="FDF"/>
    <property type="match status" value="1"/>
</dbReference>
<comment type="caution">
    <text evidence="6">The sequence shown here is derived from an EMBL/GenBank/DDBJ whole genome shotgun (WGS) entry which is preliminary data.</text>
</comment>
<dbReference type="PANTHER" id="PTHR13586:SF0">
    <property type="entry name" value="TRAILER HITCH, ISOFORM H"/>
    <property type="match status" value="1"/>
</dbReference>
<dbReference type="CDD" id="cd01736">
    <property type="entry name" value="LSm14_N"/>
    <property type="match status" value="1"/>
</dbReference>
<dbReference type="SMART" id="SM01199">
    <property type="entry name" value="FDF"/>
    <property type="match status" value="1"/>
</dbReference>
<dbReference type="Proteomes" id="UP000605846">
    <property type="component" value="Unassembled WGS sequence"/>
</dbReference>
<dbReference type="SUPFAM" id="SSF50182">
    <property type="entry name" value="Sm-like ribonucleoproteins"/>
    <property type="match status" value="1"/>
</dbReference>
<dbReference type="InterPro" id="IPR025609">
    <property type="entry name" value="Lsm14-like_N"/>
</dbReference>
<keyword evidence="7" id="KW-1185">Reference proteome</keyword>
<dbReference type="GO" id="GO:0000932">
    <property type="term" value="C:P-body"/>
    <property type="evidence" value="ECO:0007669"/>
    <property type="project" value="TreeGrafter"/>
</dbReference>
<accession>A0A8H7BZ60</accession>
<feature type="region of interest" description="Disordered" evidence="2">
    <location>
        <begin position="344"/>
        <end position="410"/>
    </location>
</feature>
<protein>
    <submittedName>
        <fullName evidence="6">Uncharacterized protein</fullName>
    </submittedName>
</protein>
<organism evidence="6 7">
    <name type="scientific">Apophysomyces ossiformis</name>
    <dbReference type="NCBI Taxonomy" id="679940"/>
    <lineage>
        <taxon>Eukaryota</taxon>
        <taxon>Fungi</taxon>
        <taxon>Fungi incertae sedis</taxon>
        <taxon>Mucoromycota</taxon>
        <taxon>Mucoromycotina</taxon>
        <taxon>Mucoromycetes</taxon>
        <taxon>Mucorales</taxon>
        <taxon>Mucorineae</taxon>
        <taxon>Mucoraceae</taxon>
        <taxon>Apophysomyces</taxon>
    </lineage>
</organism>
<dbReference type="InterPro" id="IPR025761">
    <property type="entry name" value="FFD_box"/>
</dbReference>
<evidence type="ECO:0000256" key="1">
    <source>
        <dbReference type="PROSITE-ProRule" id="PRU00846"/>
    </source>
</evidence>
<evidence type="ECO:0000313" key="7">
    <source>
        <dbReference type="Proteomes" id="UP000605846"/>
    </source>
</evidence>
<dbReference type="GO" id="GO:0033962">
    <property type="term" value="P:P-body assembly"/>
    <property type="evidence" value="ECO:0007669"/>
    <property type="project" value="TreeGrafter"/>
</dbReference>
<evidence type="ECO:0000259" key="5">
    <source>
        <dbReference type="PROSITE" id="PS52002"/>
    </source>
</evidence>
<dbReference type="Gene3D" id="2.30.30.100">
    <property type="match status" value="1"/>
</dbReference>
<feature type="domain" description="DFDF" evidence="3">
    <location>
        <begin position="273"/>
        <end position="309"/>
    </location>
</feature>
<dbReference type="GO" id="GO:0003729">
    <property type="term" value="F:mRNA binding"/>
    <property type="evidence" value="ECO:0007669"/>
    <property type="project" value="TreeGrafter"/>
</dbReference>
<sequence>MSGLSYIGSKISLISKSDIRYVGILHDVDSQNATIALEQVVSFGTEGRRGRVTEEIPPSDSVFEYIIFRGSDVKDLQVFEAPPQPSTFNYPPVQGYTAYPPAPSSSQFTGYSFPNSHGYPPHQQQAHIPMGYPVYPSVGSHGQSSIPTHPPMSETAKLGNFTPQIPNEVPPEPKPTEPIRHELSEAHVPETKDAGLTRDIKPVPKPDLKDDAPSRTVEPKTKVIDIASSVEQLAKTVSELGVGGEKKRDRSKHNKGSNQPNIQRGGRGGKRTADRNGVTVPSQDFDFVSSNAKFNKEDALRDINKKNPTKESANTTEVDHVSIPEPDVFYDKNKSFFDDISCEAKERSDAEKQSGSYRRTHQEERKLNLETFGQSTVEHGRHFRSRGRGNRWGGGFRGRGRNERQIHGAA</sequence>
<reference evidence="6" key="1">
    <citation type="submission" date="2020-01" db="EMBL/GenBank/DDBJ databases">
        <title>Genome Sequencing of Three Apophysomyces-Like Fungal Strains Confirms a Novel Fungal Genus in the Mucoromycota with divergent Burkholderia-like Endosymbiotic Bacteria.</title>
        <authorList>
            <person name="Stajich J.E."/>
            <person name="Macias A.M."/>
            <person name="Carter-House D."/>
            <person name="Lovett B."/>
            <person name="Kasson L.R."/>
            <person name="Berry K."/>
            <person name="Grigoriev I."/>
            <person name="Chang Y."/>
            <person name="Spatafora J."/>
            <person name="Kasson M.T."/>
        </authorList>
    </citation>
    <scope>NUCLEOTIDE SEQUENCE</scope>
    <source>
        <strain evidence="6">NRRL A-21654</strain>
    </source>
</reference>
<evidence type="ECO:0000313" key="6">
    <source>
        <dbReference type="EMBL" id="KAF7728618.1"/>
    </source>
</evidence>
<evidence type="ECO:0000259" key="4">
    <source>
        <dbReference type="PROSITE" id="PS51513"/>
    </source>
</evidence>
<feature type="domain" description="FFD box profile" evidence="4">
    <location>
        <begin position="328"/>
        <end position="344"/>
    </location>
</feature>
<dbReference type="Pfam" id="PF12701">
    <property type="entry name" value="LSM14"/>
    <property type="match status" value="1"/>
</dbReference>
<dbReference type="InterPro" id="IPR010920">
    <property type="entry name" value="LSM_dom_sf"/>
</dbReference>
<feature type="domain" description="Sm" evidence="5">
    <location>
        <begin position="1"/>
        <end position="82"/>
    </location>
</feature>
<evidence type="ECO:0000256" key="2">
    <source>
        <dbReference type="SAM" id="MobiDB-lite"/>
    </source>
</evidence>
<dbReference type="GO" id="GO:0034063">
    <property type="term" value="P:stress granule assembly"/>
    <property type="evidence" value="ECO:0007669"/>
    <property type="project" value="TreeGrafter"/>
</dbReference>
<dbReference type="InterPro" id="IPR019050">
    <property type="entry name" value="FDF_dom"/>
</dbReference>
<dbReference type="AlphaFoldDB" id="A0A8H7BZ60"/>
<dbReference type="PROSITE" id="PS51512">
    <property type="entry name" value="DFDF"/>
    <property type="match status" value="1"/>
</dbReference>
<dbReference type="SMART" id="SM01271">
    <property type="entry name" value="LSM14"/>
    <property type="match status" value="1"/>
</dbReference>
<evidence type="ECO:0000259" key="3">
    <source>
        <dbReference type="PROSITE" id="PS51512"/>
    </source>
</evidence>
<feature type="short sequence motif" description="FFD box" evidence="1">
    <location>
        <begin position="328"/>
        <end position="344"/>
    </location>
</feature>
<feature type="region of interest" description="Disordered" evidence="2">
    <location>
        <begin position="139"/>
        <end position="219"/>
    </location>
</feature>
<proteinExistence type="predicted"/>